<proteinExistence type="inferred from homology"/>
<dbReference type="Pfam" id="PF16188">
    <property type="entry name" value="Peptidase_M24_C"/>
    <property type="match status" value="1"/>
</dbReference>
<dbReference type="Pfam" id="PF16189">
    <property type="entry name" value="Creatinase_N_2"/>
    <property type="match status" value="1"/>
</dbReference>
<keyword evidence="7" id="KW-0031">Aminopeptidase</keyword>
<dbReference type="PANTHER" id="PTHR43763">
    <property type="entry name" value="XAA-PRO AMINOPEPTIDASE 1"/>
    <property type="match status" value="1"/>
</dbReference>
<dbReference type="SUPFAM" id="SSF55920">
    <property type="entry name" value="Creatinase/aminopeptidase"/>
    <property type="match status" value="1"/>
</dbReference>
<dbReference type="EMBL" id="JAAEDM010000021">
    <property type="protein sequence ID" value="MBR0671543.1"/>
    <property type="molecule type" value="Genomic_DNA"/>
</dbReference>
<dbReference type="FunFam" id="3.90.230.10:FF:000009">
    <property type="entry name" value="xaa-Pro aminopeptidase 2"/>
    <property type="match status" value="1"/>
</dbReference>
<dbReference type="SUPFAM" id="SSF53092">
    <property type="entry name" value="Creatinase/prolidase N-terminal domain"/>
    <property type="match status" value="1"/>
</dbReference>
<dbReference type="GO" id="GO:0070006">
    <property type="term" value="F:metalloaminopeptidase activity"/>
    <property type="evidence" value="ECO:0007669"/>
    <property type="project" value="InterPro"/>
</dbReference>
<protein>
    <submittedName>
        <fullName evidence="7">Aminopeptidase P family protein</fullName>
    </submittedName>
</protein>
<dbReference type="InterPro" id="IPR032416">
    <property type="entry name" value="Peptidase_M24_C"/>
</dbReference>
<feature type="domain" description="Creatinase N-terminal" evidence="5">
    <location>
        <begin position="6"/>
        <end position="132"/>
    </location>
</feature>
<reference evidence="7" key="1">
    <citation type="submission" date="2020-01" db="EMBL/GenBank/DDBJ databases">
        <authorList>
            <person name="Rat A."/>
        </authorList>
    </citation>
    <scope>NUCLEOTIDE SEQUENCE</scope>
    <source>
        <strain evidence="7">LMG 31231</strain>
    </source>
</reference>
<dbReference type="AlphaFoldDB" id="A0A9X9WWL4"/>
<comment type="caution">
    <text evidence="7">The sequence shown here is derived from an EMBL/GenBank/DDBJ whole genome shotgun (WGS) entry which is preliminary data.</text>
</comment>
<keyword evidence="2" id="KW-0479">Metal-binding</keyword>
<comment type="similarity">
    <text evidence="1">Belongs to the peptidase M24B family.</text>
</comment>
<dbReference type="InterPro" id="IPR029149">
    <property type="entry name" value="Creatin/AminoP/Spt16_N"/>
</dbReference>
<dbReference type="InterPro" id="IPR000994">
    <property type="entry name" value="Pept_M24"/>
</dbReference>
<organism evidence="7 8">
    <name type="scientific">Neoroseomonas soli</name>
    <dbReference type="NCBI Taxonomy" id="1081025"/>
    <lineage>
        <taxon>Bacteria</taxon>
        <taxon>Pseudomonadati</taxon>
        <taxon>Pseudomonadota</taxon>
        <taxon>Alphaproteobacteria</taxon>
        <taxon>Acetobacterales</taxon>
        <taxon>Acetobacteraceae</taxon>
        <taxon>Neoroseomonas</taxon>
    </lineage>
</organism>
<dbReference type="Gene3D" id="3.90.230.10">
    <property type="entry name" value="Creatinase/methionine aminopeptidase superfamily"/>
    <property type="match status" value="1"/>
</dbReference>
<evidence type="ECO:0000259" key="6">
    <source>
        <dbReference type="Pfam" id="PF16188"/>
    </source>
</evidence>
<evidence type="ECO:0000259" key="4">
    <source>
        <dbReference type="Pfam" id="PF00557"/>
    </source>
</evidence>
<reference evidence="7" key="2">
    <citation type="journal article" date="2021" name="Syst. Appl. Microbiol.">
        <title>Roseomonas hellenica sp. nov., isolated from roots of wild-growing Alkanna tinctoria.</title>
        <authorList>
            <person name="Rat A."/>
            <person name="Naranjo H.D."/>
            <person name="Lebbe L."/>
            <person name="Cnockaert M."/>
            <person name="Krigas N."/>
            <person name="Grigoriadou K."/>
            <person name="Maloupa E."/>
            <person name="Willems A."/>
        </authorList>
    </citation>
    <scope>NUCLEOTIDE SEQUENCE</scope>
    <source>
        <strain evidence="7">LMG 31231</strain>
    </source>
</reference>
<accession>A0A9X9WWL4</accession>
<evidence type="ECO:0000259" key="5">
    <source>
        <dbReference type="Pfam" id="PF01321"/>
    </source>
</evidence>
<feature type="domain" description="Peptidase M24" evidence="4">
    <location>
        <begin position="304"/>
        <end position="517"/>
    </location>
</feature>
<dbReference type="Pfam" id="PF01321">
    <property type="entry name" value="Creatinase_N"/>
    <property type="match status" value="1"/>
</dbReference>
<keyword evidence="8" id="KW-1185">Reference proteome</keyword>
<dbReference type="Gene3D" id="3.40.350.10">
    <property type="entry name" value="Creatinase/prolidase N-terminal domain"/>
    <property type="match status" value="2"/>
</dbReference>
<dbReference type="GO" id="GO:0005737">
    <property type="term" value="C:cytoplasm"/>
    <property type="evidence" value="ECO:0007669"/>
    <property type="project" value="UniProtKB-ARBA"/>
</dbReference>
<evidence type="ECO:0000313" key="7">
    <source>
        <dbReference type="EMBL" id="MBR0671543.1"/>
    </source>
</evidence>
<evidence type="ECO:0000256" key="2">
    <source>
        <dbReference type="ARBA" id="ARBA00022723"/>
    </source>
</evidence>
<keyword evidence="7" id="KW-0645">Protease</keyword>
<dbReference type="GO" id="GO:0046872">
    <property type="term" value="F:metal ion binding"/>
    <property type="evidence" value="ECO:0007669"/>
    <property type="project" value="UniProtKB-KW"/>
</dbReference>
<gene>
    <name evidence="7" type="ORF">GXW76_10200</name>
</gene>
<dbReference type="InterPro" id="IPR036005">
    <property type="entry name" value="Creatinase/aminopeptidase-like"/>
</dbReference>
<dbReference type="InterPro" id="IPR033740">
    <property type="entry name" value="Pept_M24B"/>
</dbReference>
<dbReference type="Proteomes" id="UP001138751">
    <property type="component" value="Unassembled WGS sequence"/>
</dbReference>
<sequence>MTPSERLAALRARLAEAGVQGFIVPRADEHLGEYVPPSGERLAWLTGFTGSAGMAIVLPDRAAVFTDGRYTLQVRAQTDGSLWECRHVTEEPPAEWLKAHAQDLAIGYDPWLHAASAIERLTVPGLHFVPLTANPLDAVWADRPAAPMAEAVPHPIEFAGKPSAEKRAEAAATLRDAQEEAAVLADAHSLAWLLNIRGGDLAHTPLALGFALLHADARVDLFMDPRKVPAETRVHLGNDVVVRPRSELPQALDALRGRRVRIDAEATPAWFTHWLREAGAEISAGEDPCRMPRACKNAVERDGARAAHRRDAAAMARFLAWFAAEAPKGGLTEMSAAAQLLAFRQDGERFRGESFPAISGAGEHGAIVHYRAMPETDRRIAPDEVYLIDSGGQYLDGTTDITRTLWTGPGAAPAAVKERVTRVLKGHIALATARFPTGVAGPHLDALARRALWDEGLDYDHGTGHGVGSFLSVHEGPVAFSRTARVVPLREGMILSDEPGFYATGEYGIRLENLLLVVPAELPAATKPFLQFETLTLAPFECALIEPALLTTAEREWLNAYHARVLAEVAPLVDEVTLDWLRGACAAV</sequence>
<evidence type="ECO:0000256" key="1">
    <source>
        <dbReference type="ARBA" id="ARBA00008766"/>
    </source>
</evidence>
<dbReference type="InterPro" id="IPR050422">
    <property type="entry name" value="X-Pro_aminopeptidase_P"/>
</dbReference>
<dbReference type="Pfam" id="PF00557">
    <property type="entry name" value="Peptidase_M24"/>
    <property type="match status" value="1"/>
</dbReference>
<dbReference type="CDD" id="cd01085">
    <property type="entry name" value="APP"/>
    <property type="match status" value="1"/>
</dbReference>
<evidence type="ECO:0000313" key="8">
    <source>
        <dbReference type="Proteomes" id="UP001138751"/>
    </source>
</evidence>
<evidence type="ECO:0000256" key="3">
    <source>
        <dbReference type="ARBA" id="ARBA00022801"/>
    </source>
</evidence>
<dbReference type="InterPro" id="IPR000587">
    <property type="entry name" value="Creatinase_N"/>
</dbReference>
<name>A0A9X9WWL4_9PROT</name>
<feature type="domain" description="Peptidase M24 C-terminal" evidence="6">
    <location>
        <begin position="528"/>
        <end position="587"/>
    </location>
</feature>
<keyword evidence="3" id="KW-0378">Hydrolase</keyword>
<dbReference type="PANTHER" id="PTHR43763:SF6">
    <property type="entry name" value="XAA-PRO AMINOPEPTIDASE 1"/>
    <property type="match status" value="1"/>
</dbReference>